<sequence>MKAEKFTLLLCYCAFGFLLLLSPSMALSQSNALDFDGTDDRLLIPGGAGSVFDFQASDFTIEVWVKTPRPGVEQTLVVSQNSATTDTLRLYIDAADQAAFFL</sequence>
<feature type="chain" id="PRO_5012323368" evidence="1">
    <location>
        <begin position="29"/>
        <end position="102"/>
    </location>
</feature>
<evidence type="ECO:0000313" key="3">
    <source>
        <dbReference type="Proteomes" id="UP000190198"/>
    </source>
</evidence>
<keyword evidence="1" id="KW-0732">Signal</keyword>
<name>A0A1T2KT34_9GAMM</name>
<dbReference type="OrthoDB" id="1956004at2"/>
<dbReference type="Proteomes" id="UP000190198">
    <property type="component" value="Unassembled WGS sequence"/>
</dbReference>
<dbReference type="RefSeq" id="WP_135568296.1">
    <property type="nucleotide sequence ID" value="NZ_MPRK01000365.1"/>
</dbReference>
<keyword evidence="3" id="KW-1185">Reference proteome</keyword>
<organism evidence="2 3">
    <name type="scientific">Solemya elarraichensis gill symbiont</name>
    <dbReference type="NCBI Taxonomy" id="1918949"/>
    <lineage>
        <taxon>Bacteria</taxon>
        <taxon>Pseudomonadati</taxon>
        <taxon>Pseudomonadota</taxon>
        <taxon>Gammaproteobacteria</taxon>
        <taxon>sulfur-oxidizing symbionts</taxon>
    </lineage>
</organism>
<protein>
    <submittedName>
        <fullName evidence="2">Uncharacterized protein</fullName>
    </submittedName>
</protein>
<dbReference type="SUPFAM" id="SSF49899">
    <property type="entry name" value="Concanavalin A-like lectins/glucanases"/>
    <property type="match status" value="1"/>
</dbReference>
<dbReference type="EMBL" id="MPRK01000365">
    <property type="protein sequence ID" value="OOZ35886.1"/>
    <property type="molecule type" value="Genomic_DNA"/>
</dbReference>
<feature type="non-terminal residue" evidence="2">
    <location>
        <position position="102"/>
    </location>
</feature>
<accession>A0A1T2KT34</accession>
<dbReference type="InterPro" id="IPR013320">
    <property type="entry name" value="ConA-like_dom_sf"/>
</dbReference>
<dbReference type="AlphaFoldDB" id="A0A1T2KT34"/>
<feature type="signal peptide" evidence="1">
    <location>
        <begin position="1"/>
        <end position="28"/>
    </location>
</feature>
<reference evidence="2 3" key="1">
    <citation type="submission" date="2016-11" db="EMBL/GenBank/DDBJ databases">
        <title>Mixed transmission modes and dynamic genome evolution in an obligate animal-bacterial symbiosis.</title>
        <authorList>
            <person name="Russell S.L."/>
            <person name="Corbett-Detig R.B."/>
            <person name="Cavanaugh C.M."/>
        </authorList>
    </citation>
    <scope>NUCLEOTIDE SEQUENCE [LARGE SCALE GENOMIC DNA]</scope>
    <source>
        <strain evidence="2">Sp-SM6</strain>
    </source>
</reference>
<comment type="caution">
    <text evidence="2">The sequence shown here is derived from an EMBL/GenBank/DDBJ whole genome shotgun (WGS) entry which is preliminary data.</text>
</comment>
<proteinExistence type="predicted"/>
<evidence type="ECO:0000313" key="2">
    <source>
        <dbReference type="EMBL" id="OOZ35886.1"/>
    </source>
</evidence>
<dbReference type="Gene3D" id="2.60.120.200">
    <property type="match status" value="1"/>
</dbReference>
<gene>
    <name evidence="2" type="ORF">BOW52_11075</name>
</gene>
<evidence type="ECO:0000256" key="1">
    <source>
        <dbReference type="SAM" id="SignalP"/>
    </source>
</evidence>